<dbReference type="EMBL" id="JAVRQU010000007">
    <property type="protein sequence ID" value="KAK5700614.1"/>
    <property type="molecule type" value="Genomic_DNA"/>
</dbReference>
<accession>A0AAN7W5G6</accession>
<gene>
    <name evidence="2" type="ORF">LTR97_005131</name>
</gene>
<evidence type="ECO:0000313" key="2">
    <source>
        <dbReference type="EMBL" id="KAK5700614.1"/>
    </source>
</evidence>
<evidence type="ECO:0000256" key="1">
    <source>
        <dbReference type="SAM" id="MobiDB-lite"/>
    </source>
</evidence>
<organism evidence="2 3">
    <name type="scientific">Elasticomyces elasticus</name>
    <dbReference type="NCBI Taxonomy" id="574655"/>
    <lineage>
        <taxon>Eukaryota</taxon>
        <taxon>Fungi</taxon>
        <taxon>Dikarya</taxon>
        <taxon>Ascomycota</taxon>
        <taxon>Pezizomycotina</taxon>
        <taxon>Dothideomycetes</taxon>
        <taxon>Dothideomycetidae</taxon>
        <taxon>Mycosphaerellales</taxon>
        <taxon>Teratosphaeriaceae</taxon>
        <taxon>Elasticomyces</taxon>
    </lineage>
</organism>
<proteinExistence type="predicted"/>
<name>A0AAN7W5G6_9PEZI</name>
<comment type="caution">
    <text evidence="2">The sequence shown here is derived from an EMBL/GenBank/DDBJ whole genome shotgun (WGS) entry which is preliminary data.</text>
</comment>
<reference evidence="2" key="1">
    <citation type="submission" date="2023-08" db="EMBL/GenBank/DDBJ databases">
        <title>Black Yeasts Isolated from many extreme environments.</title>
        <authorList>
            <person name="Coleine C."/>
            <person name="Stajich J.E."/>
            <person name="Selbmann L."/>
        </authorList>
    </citation>
    <scope>NUCLEOTIDE SEQUENCE</scope>
    <source>
        <strain evidence="2">CCFEE 5810</strain>
    </source>
</reference>
<feature type="region of interest" description="Disordered" evidence="1">
    <location>
        <begin position="1"/>
        <end position="38"/>
    </location>
</feature>
<protein>
    <submittedName>
        <fullName evidence="2">Uncharacterized protein</fullName>
    </submittedName>
</protein>
<dbReference type="AlphaFoldDB" id="A0AAN7W5G6"/>
<evidence type="ECO:0000313" key="3">
    <source>
        <dbReference type="Proteomes" id="UP001310594"/>
    </source>
</evidence>
<dbReference type="Proteomes" id="UP001310594">
    <property type="component" value="Unassembled WGS sequence"/>
</dbReference>
<sequence>MLTRSVSGLTPWRTVGYSTTTKPSQPPEPRPYKPFERPAKDVEDTIEVIKPQNQSLLGRLFSRPGKKLPRKHEPEDIARGLEASQRVVRDGILDPRYRPAARRVTAIICALPIALYLSYELFERRFMGKEQKVRPIRPATSSEGVK</sequence>